<feature type="compositionally biased region" description="Polar residues" evidence="2">
    <location>
        <begin position="27"/>
        <end position="36"/>
    </location>
</feature>
<evidence type="ECO:0000256" key="1">
    <source>
        <dbReference type="SAM" id="Coils"/>
    </source>
</evidence>
<dbReference type="Proteomes" id="UP000007115">
    <property type="component" value="Unassembled WGS sequence"/>
</dbReference>
<dbReference type="HOGENOM" id="CLU_1731707_0_0_1"/>
<gene>
    <name evidence="3" type="ORF">TRIVIDRAFT_225626</name>
</gene>
<reference evidence="3 4" key="1">
    <citation type="journal article" date="2011" name="Genome Biol.">
        <title>Comparative genome sequence analysis underscores mycoparasitism as the ancestral life style of Trichoderma.</title>
        <authorList>
            <person name="Kubicek C.P."/>
            <person name="Herrera-Estrella A."/>
            <person name="Seidl-Seiboth V."/>
            <person name="Martinez D.A."/>
            <person name="Druzhinina I.S."/>
            <person name="Thon M."/>
            <person name="Zeilinger S."/>
            <person name="Casas-Flores S."/>
            <person name="Horwitz B.A."/>
            <person name="Mukherjee P.K."/>
            <person name="Mukherjee M."/>
            <person name="Kredics L."/>
            <person name="Alcaraz L.D."/>
            <person name="Aerts A."/>
            <person name="Antal Z."/>
            <person name="Atanasova L."/>
            <person name="Cervantes-Badillo M.G."/>
            <person name="Challacombe J."/>
            <person name="Chertkov O."/>
            <person name="McCluskey K."/>
            <person name="Coulpier F."/>
            <person name="Deshpande N."/>
            <person name="von Doehren H."/>
            <person name="Ebbole D.J."/>
            <person name="Esquivel-Naranjo E.U."/>
            <person name="Fekete E."/>
            <person name="Flipphi M."/>
            <person name="Glaser F."/>
            <person name="Gomez-Rodriguez E.Y."/>
            <person name="Gruber S."/>
            <person name="Han C."/>
            <person name="Henrissat B."/>
            <person name="Hermosa R."/>
            <person name="Hernandez-Onate M."/>
            <person name="Karaffa L."/>
            <person name="Kosti I."/>
            <person name="Le Crom S."/>
            <person name="Lindquist E."/>
            <person name="Lucas S."/>
            <person name="Luebeck M."/>
            <person name="Luebeck P.S."/>
            <person name="Margeot A."/>
            <person name="Metz B."/>
            <person name="Misra M."/>
            <person name="Nevalainen H."/>
            <person name="Omann M."/>
            <person name="Packer N."/>
            <person name="Perrone G."/>
            <person name="Uresti-Rivera E.E."/>
            <person name="Salamov A."/>
            <person name="Schmoll M."/>
            <person name="Seiboth B."/>
            <person name="Shapiro H."/>
            <person name="Sukno S."/>
            <person name="Tamayo-Ramos J.A."/>
            <person name="Tisch D."/>
            <person name="Wiest A."/>
            <person name="Wilkinson H.H."/>
            <person name="Zhang M."/>
            <person name="Coutinho P.M."/>
            <person name="Kenerley C.M."/>
            <person name="Monte E."/>
            <person name="Baker S.E."/>
            <person name="Grigoriev I.V."/>
        </authorList>
    </citation>
    <scope>NUCLEOTIDE SEQUENCE [LARGE SCALE GENOMIC DNA]</scope>
    <source>
        <strain evidence="4">Gv29-8 / FGSC 10586</strain>
    </source>
</reference>
<keyword evidence="4" id="KW-1185">Reference proteome</keyword>
<comment type="caution">
    <text evidence="3">The sequence shown here is derived from an EMBL/GenBank/DDBJ whole genome shotgun (WGS) entry which is preliminary data.</text>
</comment>
<dbReference type="RefSeq" id="XP_013952515.1">
    <property type="nucleotide sequence ID" value="XM_014097040.1"/>
</dbReference>
<keyword evidence="1" id="KW-0175">Coiled coil</keyword>
<dbReference type="VEuPathDB" id="FungiDB:TRIVIDRAFT_225626"/>
<organism evidence="3 4">
    <name type="scientific">Hypocrea virens (strain Gv29-8 / FGSC 10586)</name>
    <name type="common">Gliocladium virens</name>
    <name type="synonym">Trichoderma virens</name>
    <dbReference type="NCBI Taxonomy" id="413071"/>
    <lineage>
        <taxon>Eukaryota</taxon>
        <taxon>Fungi</taxon>
        <taxon>Dikarya</taxon>
        <taxon>Ascomycota</taxon>
        <taxon>Pezizomycotina</taxon>
        <taxon>Sordariomycetes</taxon>
        <taxon>Hypocreomycetidae</taxon>
        <taxon>Hypocreales</taxon>
        <taxon>Hypocreaceae</taxon>
        <taxon>Trichoderma</taxon>
    </lineage>
</organism>
<proteinExistence type="predicted"/>
<evidence type="ECO:0000313" key="3">
    <source>
        <dbReference type="EMBL" id="EHK18313.1"/>
    </source>
</evidence>
<name>G9N3Y4_HYPVG</name>
<protein>
    <submittedName>
        <fullName evidence="3">Uncharacterized protein</fullName>
    </submittedName>
</protein>
<dbReference type="EMBL" id="ABDF02000086">
    <property type="protein sequence ID" value="EHK18313.1"/>
    <property type="molecule type" value="Genomic_DNA"/>
</dbReference>
<sequence length="151" mass="17282">MAGPAINFTYFRPSADRLPTPRMPATRSKQIQSKMAPNNDKAPVKGSRKASYYVRRLDGSRLRLTGNGYTQEAELEIAKFADMLLQVNQEIVELEEKKELLQHRVEFWEKRALALNRPQKDIKAMTATMIEQCGKEAEEELAKEKAEKEAK</sequence>
<dbReference type="AlphaFoldDB" id="G9N3Y4"/>
<evidence type="ECO:0000313" key="4">
    <source>
        <dbReference type="Proteomes" id="UP000007115"/>
    </source>
</evidence>
<feature type="region of interest" description="Disordered" evidence="2">
    <location>
        <begin position="13"/>
        <end position="47"/>
    </location>
</feature>
<evidence type="ECO:0000256" key="2">
    <source>
        <dbReference type="SAM" id="MobiDB-lite"/>
    </source>
</evidence>
<feature type="coiled-coil region" evidence="1">
    <location>
        <begin position="77"/>
        <end position="111"/>
    </location>
</feature>
<dbReference type="InParanoid" id="G9N3Y4"/>
<dbReference type="GeneID" id="25791959"/>
<accession>G9N3Y4</accession>